<dbReference type="PROSITE" id="PS50090">
    <property type="entry name" value="MYB_LIKE"/>
    <property type="match status" value="2"/>
</dbReference>
<dbReference type="Gene3D" id="1.10.10.60">
    <property type="entry name" value="Homeodomain-like"/>
    <property type="match status" value="2"/>
</dbReference>
<feature type="compositionally biased region" description="Basic and acidic residues" evidence="5">
    <location>
        <begin position="142"/>
        <end position="152"/>
    </location>
</feature>
<dbReference type="GO" id="GO:0003677">
    <property type="term" value="F:DNA binding"/>
    <property type="evidence" value="ECO:0007669"/>
    <property type="project" value="UniProtKB-KW"/>
</dbReference>
<dbReference type="Proteomes" id="UP001141806">
    <property type="component" value="Unassembled WGS sequence"/>
</dbReference>
<dbReference type="SUPFAM" id="SSF46689">
    <property type="entry name" value="Homeodomain-like"/>
    <property type="match status" value="1"/>
</dbReference>
<protein>
    <submittedName>
        <fullName evidence="8">Uncharacterized protein</fullName>
    </submittedName>
</protein>
<dbReference type="PANTHER" id="PTHR47999">
    <property type="entry name" value="TRANSCRIPTION FACTOR MYB8-RELATED-RELATED"/>
    <property type="match status" value="1"/>
</dbReference>
<feature type="domain" description="HTH myb-type" evidence="7">
    <location>
        <begin position="10"/>
        <end position="62"/>
    </location>
</feature>
<dbReference type="PANTHER" id="PTHR47999:SF86">
    <property type="entry name" value="MYB-RELATED PROTEIN MYB4-LIKE"/>
    <property type="match status" value="1"/>
</dbReference>
<feature type="domain" description="Myb-like" evidence="6">
    <location>
        <begin position="63"/>
        <end position="113"/>
    </location>
</feature>
<dbReference type="OrthoDB" id="2143914at2759"/>
<dbReference type="CDD" id="cd00167">
    <property type="entry name" value="SANT"/>
    <property type="match status" value="2"/>
</dbReference>
<evidence type="ECO:0000313" key="8">
    <source>
        <dbReference type="EMBL" id="KAJ4970979.1"/>
    </source>
</evidence>
<evidence type="ECO:0000259" key="7">
    <source>
        <dbReference type="PROSITE" id="PS51294"/>
    </source>
</evidence>
<evidence type="ECO:0000256" key="4">
    <source>
        <dbReference type="ARBA" id="ARBA00023242"/>
    </source>
</evidence>
<name>A0A9Q0QTB6_9MAGN</name>
<feature type="region of interest" description="Disordered" evidence="5">
    <location>
        <begin position="119"/>
        <end position="200"/>
    </location>
</feature>
<comment type="subcellular location">
    <subcellularLocation>
        <location evidence="1">Nucleus</location>
    </subcellularLocation>
</comment>
<dbReference type="InterPro" id="IPR001005">
    <property type="entry name" value="SANT/Myb"/>
</dbReference>
<evidence type="ECO:0000256" key="2">
    <source>
        <dbReference type="ARBA" id="ARBA00022737"/>
    </source>
</evidence>
<sequence length="341" mass="39121">MGRSPCCSKDEGLNRGAWTDLEDKVLTDYIKIHGEGRWRDLPKKSGLKRCGKSCRLRWLNYLRPDIKRGNITQEEEDLIVRLHKLLGNRWSLIAGRLPARTDNEIKNYWNTTLSKKLNGTWVQKHSNRSEDKKKRRKKKNKSSNDNRNNNDKKRNKKPENGTLQTEAPLMTQRLELQGEKKKKKNSNSTNKKMKQQPITKTLSIEASSTQTMEYPQVVRPTASKCNRVILSLESLQDTRATLEHFISGDCVTDNTIQSEPIHDGKSSFMFSIPGQINPSDLTIDLNQSDLDLPDINSNFFDILEFQNGEGEECNGKNNELLLSREQTLLCHDELLEDLVGL</sequence>
<keyword evidence="3" id="KW-0238">DNA-binding</keyword>
<keyword evidence="2" id="KW-0677">Repeat</keyword>
<comment type="caution">
    <text evidence="8">The sequence shown here is derived from an EMBL/GenBank/DDBJ whole genome shotgun (WGS) entry which is preliminary data.</text>
</comment>
<dbReference type="InterPro" id="IPR017930">
    <property type="entry name" value="Myb_dom"/>
</dbReference>
<dbReference type="EMBL" id="JAMYWD010000005">
    <property type="protein sequence ID" value="KAJ4970979.1"/>
    <property type="molecule type" value="Genomic_DNA"/>
</dbReference>
<keyword evidence="9" id="KW-1185">Reference proteome</keyword>
<evidence type="ECO:0000313" key="9">
    <source>
        <dbReference type="Proteomes" id="UP001141806"/>
    </source>
</evidence>
<evidence type="ECO:0000256" key="5">
    <source>
        <dbReference type="SAM" id="MobiDB-lite"/>
    </source>
</evidence>
<evidence type="ECO:0000256" key="3">
    <source>
        <dbReference type="ARBA" id="ARBA00023125"/>
    </source>
</evidence>
<evidence type="ECO:0000259" key="6">
    <source>
        <dbReference type="PROSITE" id="PS50090"/>
    </source>
</evidence>
<keyword evidence="4" id="KW-0539">Nucleus</keyword>
<proteinExistence type="predicted"/>
<gene>
    <name evidence="8" type="ORF">NE237_004078</name>
</gene>
<evidence type="ECO:0000256" key="1">
    <source>
        <dbReference type="ARBA" id="ARBA00004123"/>
    </source>
</evidence>
<dbReference type="AlphaFoldDB" id="A0A9Q0QTB6"/>
<dbReference type="GO" id="GO:0005634">
    <property type="term" value="C:nucleus"/>
    <property type="evidence" value="ECO:0007669"/>
    <property type="project" value="UniProtKB-SubCell"/>
</dbReference>
<organism evidence="8 9">
    <name type="scientific">Protea cynaroides</name>
    <dbReference type="NCBI Taxonomy" id="273540"/>
    <lineage>
        <taxon>Eukaryota</taxon>
        <taxon>Viridiplantae</taxon>
        <taxon>Streptophyta</taxon>
        <taxon>Embryophyta</taxon>
        <taxon>Tracheophyta</taxon>
        <taxon>Spermatophyta</taxon>
        <taxon>Magnoliopsida</taxon>
        <taxon>Proteales</taxon>
        <taxon>Proteaceae</taxon>
        <taxon>Protea</taxon>
    </lineage>
</organism>
<dbReference type="FunFam" id="1.10.10.60:FF:000001">
    <property type="entry name" value="MYB-related transcription factor"/>
    <property type="match status" value="1"/>
</dbReference>
<feature type="domain" description="HTH myb-type" evidence="7">
    <location>
        <begin position="63"/>
        <end position="117"/>
    </location>
</feature>
<reference evidence="8" key="1">
    <citation type="journal article" date="2023" name="Plant J.">
        <title>The genome of the king protea, Protea cynaroides.</title>
        <authorList>
            <person name="Chang J."/>
            <person name="Duong T.A."/>
            <person name="Schoeman C."/>
            <person name="Ma X."/>
            <person name="Roodt D."/>
            <person name="Barker N."/>
            <person name="Li Z."/>
            <person name="Van de Peer Y."/>
            <person name="Mizrachi E."/>
        </authorList>
    </citation>
    <scope>NUCLEOTIDE SEQUENCE</scope>
    <source>
        <tissue evidence="8">Young leaves</tissue>
    </source>
</reference>
<dbReference type="Pfam" id="PF00249">
    <property type="entry name" value="Myb_DNA-binding"/>
    <property type="match status" value="2"/>
</dbReference>
<dbReference type="PROSITE" id="PS51294">
    <property type="entry name" value="HTH_MYB"/>
    <property type="match status" value="2"/>
</dbReference>
<dbReference type="InterPro" id="IPR009057">
    <property type="entry name" value="Homeodomain-like_sf"/>
</dbReference>
<feature type="domain" description="Myb-like" evidence="6">
    <location>
        <begin position="10"/>
        <end position="62"/>
    </location>
</feature>
<dbReference type="InterPro" id="IPR015495">
    <property type="entry name" value="Myb_TF_plants"/>
</dbReference>
<dbReference type="SMART" id="SM00717">
    <property type="entry name" value="SANT"/>
    <property type="match status" value="2"/>
</dbReference>
<accession>A0A9Q0QTB6</accession>